<evidence type="ECO:0000256" key="1">
    <source>
        <dbReference type="SAM" id="MobiDB-lite"/>
    </source>
</evidence>
<name>A0ABD2PBQ1_9CUCU</name>
<organism evidence="2 3">
    <name type="scientific">Cryptolaemus montrouzieri</name>
    <dbReference type="NCBI Taxonomy" id="559131"/>
    <lineage>
        <taxon>Eukaryota</taxon>
        <taxon>Metazoa</taxon>
        <taxon>Ecdysozoa</taxon>
        <taxon>Arthropoda</taxon>
        <taxon>Hexapoda</taxon>
        <taxon>Insecta</taxon>
        <taxon>Pterygota</taxon>
        <taxon>Neoptera</taxon>
        <taxon>Endopterygota</taxon>
        <taxon>Coleoptera</taxon>
        <taxon>Polyphaga</taxon>
        <taxon>Cucujiformia</taxon>
        <taxon>Coccinelloidea</taxon>
        <taxon>Coccinellidae</taxon>
        <taxon>Scymninae</taxon>
        <taxon>Scymnini</taxon>
        <taxon>Cryptolaemus</taxon>
    </lineage>
</organism>
<dbReference type="EMBL" id="JABFTP020000185">
    <property type="protein sequence ID" value="KAL3288250.1"/>
    <property type="molecule type" value="Genomic_DNA"/>
</dbReference>
<gene>
    <name evidence="2" type="ORF">HHI36_002699</name>
</gene>
<evidence type="ECO:0000313" key="3">
    <source>
        <dbReference type="Proteomes" id="UP001516400"/>
    </source>
</evidence>
<dbReference type="Proteomes" id="UP001516400">
    <property type="component" value="Unassembled WGS sequence"/>
</dbReference>
<feature type="compositionally biased region" description="Polar residues" evidence="1">
    <location>
        <begin position="51"/>
        <end position="60"/>
    </location>
</feature>
<sequence length="76" mass="8532">STVGKSVSRIDLKTYGDVLKNTPKPRSNGTGPQIRTQSSGSHHPSKSSSSNIKNQENCSENWRRMAESEEKMRKER</sequence>
<feature type="compositionally biased region" description="Polar residues" evidence="1">
    <location>
        <begin position="24"/>
        <end position="37"/>
    </location>
</feature>
<proteinExistence type="predicted"/>
<evidence type="ECO:0000313" key="2">
    <source>
        <dbReference type="EMBL" id="KAL3288250.1"/>
    </source>
</evidence>
<accession>A0ABD2PBQ1</accession>
<dbReference type="AlphaFoldDB" id="A0ABD2PBQ1"/>
<feature type="compositionally biased region" description="Low complexity" evidence="1">
    <location>
        <begin position="38"/>
        <end position="50"/>
    </location>
</feature>
<keyword evidence="3" id="KW-1185">Reference proteome</keyword>
<feature type="non-terminal residue" evidence="2">
    <location>
        <position position="1"/>
    </location>
</feature>
<reference evidence="2 3" key="1">
    <citation type="journal article" date="2021" name="BMC Biol.">
        <title>Horizontally acquired antibacterial genes associated with adaptive radiation of ladybird beetles.</title>
        <authorList>
            <person name="Li H.S."/>
            <person name="Tang X.F."/>
            <person name="Huang Y.H."/>
            <person name="Xu Z.Y."/>
            <person name="Chen M.L."/>
            <person name="Du X.Y."/>
            <person name="Qiu B.Y."/>
            <person name="Chen P.T."/>
            <person name="Zhang W."/>
            <person name="Slipinski A."/>
            <person name="Escalona H.E."/>
            <person name="Waterhouse R.M."/>
            <person name="Zwick A."/>
            <person name="Pang H."/>
        </authorList>
    </citation>
    <scope>NUCLEOTIDE SEQUENCE [LARGE SCALE GENOMIC DNA]</scope>
    <source>
        <strain evidence="2">SYSU2018</strain>
    </source>
</reference>
<comment type="caution">
    <text evidence="2">The sequence shown here is derived from an EMBL/GenBank/DDBJ whole genome shotgun (WGS) entry which is preliminary data.</text>
</comment>
<protein>
    <submittedName>
        <fullName evidence="2">Uncharacterized protein</fullName>
    </submittedName>
</protein>
<feature type="compositionally biased region" description="Basic and acidic residues" evidence="1">
    <location>
        <begin position="61"/>
        <end position="76"/>
    </location>
</feature>
<feature type="region of interest" description="Disordered" evidence="1">
    <location>
        <begin position="1"/>
        <end position="76"/>
    </location>
</feature>